<dbReference type="Gene3D" id="2.60.120.200">
    <property type="match status" value="1"/>
</dbReference>
<dbReference type="Proteomes" id="UP000297465">
    <property type="component" value="Unassembled WGS sequence"/>
</dbReference>
<gene>
    <name evidence="2" type="ORF">EHQ31_07170</name>
</gene>
<name>A0ABY2LSB4_9LEPT</name>
<reference evidence="3" key="1">
    <citation type="journal article" date="2019" name="PLoS Negl. Trop. Dis.">
        <title>Revisiting the worldwide diversity of Leptospira species in the environment.</title>
        <authorList>
            <person name="Vincent A.T."/>
            <person name="Schiettekatte O."/>
            <person name="Bourhy P."/>
            <person name="Veyrier F.J."/>
            <person name="Picardeau M."/>
        </authorList>
    </citation>
    <scope>NUCLEOTIDE SEQUENCE [LARGE SCALE GENOMIC DNA]</scope>
    <source>
        <strain evidence="3">201800278</strain>
    </source>
</reference>
<comment type="caution">
    <text evidence="2">The sequence shown here is derived from an EMBL/GenBank/DDBJ whole genome shotgun (WGS) entry which is preliminary data.</text>
</comment>
<keyword evidence="1" id="KW-0472">Membrane</keyword>
<proteinExistence type="predicted"/>
<organism evidence="2 3">
    <name type="scientific">Leptospira montravelensis</name>
    <dbReference type="NCBI Taxonomy" id="2484961"/>
    <lineage>
        <taxon>Bacteria</taxon>
        <taxon>Pseudomonadati</taxon>
        <taxon>Spirochaetota</taxon>
        <taxon>Spirochaetia</taxon>
        <taxon>Leptospirales</taxon>
        <taxon>Leptospiraceae</taxon>
        <taxon>Leptospira</taxon>
    </lineage>
</organism>
<evidence type="ECO:0000313" key="3">
    <source>
        <dbReference type="Proteomes" id="UP000297465"/>
    </source>
</evidence>
<evidence type="ECO:0000313" key="2">
    <source>
        <dbReference type="EMBL" id="TGL03873.1"/>
    </source>
</evidence>
<feature type="transmembrane region" description="Helical" evidence="1">
    <location>
        <begin position="12"/>
        <end position="30"/>
    </location>
</feature>
<keyword evidence="1" id="KW-0812">Transmembrane</keyword>
<keyword evidence="3" id="KW-1185">Reference proteome</keyword>
<sequence length="300" mass="32892">MVNHNFQITERFLVLAFFFCLTFFCQPISFNNTGDYESSSYRETKILQCLLEGSCTLKNASKERSYQIPASLVSGLFAWYPLDGNSNDMSGNAQHGYFPGGVWPVTSGPSYAVGHSNLTNGSASFNGTNQLFASDFVPLCHEDFAITFWINTNLTSNNRILGYQAAPSYNPGITMTLNVSGYPEFLSFWIASGGNTDGLMVTSSSVVPANVWTHIAYVHNGSTRQGTIWVNGVITGNTSNFGAYAGCTTGTSPNQWHNGTPLNIGYAYPSQFYVGMLDDIWFFKGRQLNESDISTLMSLP</sequence>
<accession>A0ABY2LSB4</accession>
<keyword evidence="1" id="KW-1133">Transmembrane helix</keyword>
<protein>
    <submittedName>
        <fullName evidence="2">LamG domain-containing protein</fullName>
    </submittedName>
</protein>
<dbReference type="Pfam" id="PF13385">
    <property type="entry name" value="Laminin_G_3"/>
    <property type="match status" value="1"/>
</dbReference>
<dbReference type="InterPro" id="IPR013320">
    <property type="entry name" value="ConA-like_dom_sf"/>
</dbReference>
<evidence type="ECO:0000256" key="1">
    <source>
        <dbReference type="SAM" id="Phobius"/>
    </source>
</evidence>
<dbReference type="EMBL" id="RQFO01000009">
    <property type="protein sequence ID" value="TGL03873.1"/>
    <property type="molecule type" value="Genomic_DNA"/>
</dbReference>
<dbReference type="SUPFAM" id="SSF49899">
    <property type="entry name" value="Concanavalin A-like lectins/glucanases"/>
    <property type="match status" value="1"/>
</dbReference>